<proteinExistence type="predicted"/>
<dbReference type="Gene3D" id="1.20.120.20">
    <property type="entry name" value="Apolipoprotein"/>
    <property type="match status" value="1"/>
</dbReference>
<dbReference type="OrthoDB" id="6116554at2759"/>
<keyword evidence="1" id="KW-1185">Reference proteome</keyword>
<dbReference type="AlphaFoldDB" id="A0A1S3JAH4"/>
<sequence>MSTGLSGVFQGLVEKYLKNEAQKVLSGIRSRRFIKDLWEGIKNATASAGSAIAEAFKPHVDTVVSAAKTLHQTLKGHASNLWNAVSGHVNTLSDKLSGHVQDLKDKGNLLVQHGTDALTALKAAATEILGQTFHNMNHTIHGMINTGKDAAGTVVDHFTGGK</sequence>
<dbReference type="GeneID" id="106171209"/>
<evidence type="ECO:0000313" key="1">
    <source>
        <dbReference type="Proteomes" id="UP000085678"/>
    </source>
</evidence>
<dbReference type="RefSeq" id="XP_013406884.1">
    <property type="nucleotide sequence ID" value="XM_013551430.1"/>
</dbReference>
<dbReference type="Proteomes" id="UP000085678">
    <property type="component" value="Unplaced"/>
</dbReference>
<evidence type="ECO:0000313" key="2">
    <source>
        <dbReference type="RefSeq" id="XP_013406884.1"/>
    </source>
</evidence>
<accession>A0A1S3JAH4</accession>
<gene>
    <name evidence="2" type="primary">LOC106171209</name>
</gene>
<reference evidence="2" key="1">
    <citation type="submission" date="2025-08" db="UniProtKB">
        <authorList>
            <consortium name="RefSeq"/>
        </authorList>
    </citation>
    <scope>IDENTIFICATION</scope>
    <source>
        <tissue evidence="2">Gonads</tissue>
    </source>
</reference>
<organism evidence="1 2">
    <name type="scientific">Lingula anatina</name>
    <name type="common">Brachiopod</name>
    <name type="synonym">Lingula unguis</name>
    <dbReference type="NCBI Taxonomy" id="7574"/>
    <lineage>
        <taxon>Eukaryota</taxon>
        <taxon>Metazoa</taxon>
        <taxon>Spiralia</taxon>
        <taxon>Lophotrochozoa</taxon>
        <taxon>Brachiopoda</taxon>
        <taxon>Linguliformea</taxon>
        <taxon>Lingulata</taxon>
        <taxon>Lingulida</taxon>
        <taxon>Linguloidea</taxon>
        <taxon>Lingulidae</taxon>
        <taxon>Lingula</taxon>
    </lineage>
</organism>
<name>A0A1S3JAH4_LINAN</name>
<protein>
    <submittedName>
        <fullName evidence="2">Uncharacterized protein LOC106171209</fullName>
    </submittedName>
</protein>
<dbReference type="KEGG" id="lak:106171209"/>
<dbReference type="InParanoid" id="A0A1S3JAH4"/>